<dbReference type="EMBL" id="NBSH01000010">
    <property type="protein sequence ID" value="ORX35761.1"/>
    <property type="molecule type" value="Genomic_DNA"/>
</dbReference>
<reference evidence="3 4" key="1">
    <citation type="submission" date="2017-03" db="EMBL/GenBank/DDBJ databases">
        <title>Widespread Adenine N6-methylation of Active Genes in Fungi.</title>
        <authorList>
            <consortium name="DOE Joint Genome Institute"/>
            <person name="Mondo S.J."/>
            <person name="Dannebaum R.O."/>
            <person name="Kuo R.C."/>
            <person name="Louie K.B."/>
            <person name="Bewick A.J."/>
            <person name="Labutti K."/>
            <person name="Haridas S."/>
            <person name="Kuo A."/>
            <person name="Salamov A."/>
            <person name="Ahrendt S.R."/>
            <person name="Lau R."/>
            <person name="Bowen B.P."/>
            <person name="Lipzen A."/>
            <person name="Sullivan W."/>
            <person name="Andreopoulos W.B."/>
            <person name="Clum A."/>
            <person name="Lindquist E."/>
            <person name="Daum C."/>
            <person name="Northen T.R."/>
            <person name="Ramamoorthy G."/>
            <person name="Schmitz R.J."/>
            <person name="Gryganskyi A."/>
            <person name="Culley D."/>
            <person name="Magnuson J."/>
            <person name="James T.Y."/>
            <person name="O'Malley M.A."/>
            <person name="Stajich J.E."/>
            <person name="Spatafora J.W."/>
            <person name="Visel A."/>
            <person name="Grigoriev I.V."/>
        </authorList>
    </citation>
    <scope>NUCLEOTIDE SEQUENCE [LARGE SCALE GENOMIC DNA]</scope>
    <source>
        <strain evidence="3 4">NRRL Y-17943</strain>
    </source>
</reference>
<dbReference type="RefSeq" id="XP_021869925.1">
    <property type="nucleotide sequence ID" value="XM_022016446.1"/>
</dbReference>
<name>A0A1Y1UCI6_9TREE</name>
<dbReference type="PANTHER" id="PTHR13318:SF190">
    <property type="entry name" value="PARTNER OF PAIRED, ISOFORM B"/>
    <property type="match status" value="1"/>
</dbReference>
<dbReference type="GO" id="GO:0019005">
    <property type="term" value="C:SCF ubiquitin ligase complex"/>
    <property type="evidence" value="ECO:0007669"/>
    <property type="project" value="TreeGrafter"/>
</dbReference>
<keyword evidence="4" id="KW-1185">Reference proteome</keyword>
<organism evidence="3 4">
    <name type="scientific">Kockovaella imperatae</name>
    <dbReference type="NCBI Taxonomy" id="4999"/>
    <lineage>
        <taxon>Eukaryota</taxon>
        <taxon>Fungi</taxon>
        <taxon>Dikarya</taxon>
        <taxon>Basidiomycota</taxon>
        <taxon>Agaricomycotina</taxon>
        <taxon>Tremellomycetes</taxon>
        <taxon>Tremellales</taxon>
        <taxon>Cuniculitremaceae</taxon>
        <taxon>Kockovaella</taxon>
    </lineage>
</organism>
<dbReference type="InParanoid" id="A0A1Y1UCI6"/>
<sequence length="587" mass="64612">MSRNRRQAAGVRGPASALTAFLAGLGVEPSAPLTTWGNSSAIPTGDDGAEVALASANEALDIATDAAEAVVADVETAIAGPSHSRSPPDQEFDIEPLRKRARQASIDSEDLDAPASPAVAEGPRVSARPLKAVGEFMDCGECTQRFTVTGYTKEHPSYAQTWLCVKCCWSLGIDPFEKAKKASKPKAVPKKDERNKIVHYEQRKGAVLLSEMCIELIGRCIEDVDQLGDIGSVNMDKVCRIISKNRQLTPETASLFYSVERTELTMYDCTRLVHDSYLALATLCPSLETLKLDLCGQITTEAMSFWSRHLKHLRRLELYGPFLVRKEGWHDLFKARDKQLQSFLVRQSPRIDSESIKIMAQYCPDLKELRLSEIGQLNDECLDALGSLKALTFLDLSSSGNPLSVASVDQLLERVGANLVHLDLSDNPSLGDETLESIAKHCPKLRHLRLRGLHDLSDDAVSAFFDTLSSQHHPGFETIDLEKGDSLEGKALRSLIAHSGRAIETLSLLGWRLVDAESVSGLQKCSMLKYLNLGWCRSVTDYCIKDILDSCTEIRLIKVWGCNQLTDAIPRKKGVRVIGIESHSIRA</sequence>
<dbReference type="Gene3D" id="3.80.10.10">
    <property type="entry name" value="Ribonuclease Inhibitor"/>
    <property type="match status" value="2"/>
</dbReference>
<evidence type="ECO:0000256" key="1">
    <source>
        <dbReference type="SAM" id="MobiDB-lite"/>
    </source>
</evidence>
<dbReference type="STRING" id="4999.A0A1Y1UCI6"/>
<dbReference type="GeneID" id="33558255"/>
<evidence type="ECO:0000313" key="3">
    <source>
        <dbReference type="EMBL" id="ORX35761.1"/>
    </source>
</evidence>
<dbReference type="Pfam" id="PF23550">
    <property type="entry name" value="zf_Tbcl_Rhp7"/>
    <property type="match status" value="1"/>
</dbReference>
<dbReference type="InterPro" id="IPR001611">
    <property type="entry name" value="Leu-rich_rpt"/>
</dbReference>
<dbReference type="SUPFAM" id="SSF52047">
    <property type="entry name" value="RNI-like"/>
    <property type="match status" value="1"/>
</dbReference>
<comment type="caution">
    <text evidence="3">The sequence shown here is derived from an EMBL/GenBank/DDBJ whole genome shotgun (WGS) entry which is preliminary data.</text>
</comment>
<dbReference type="GO" id="GO:0031146">
    <property type="term" value="P:SCF-dependent proteasomal ubiquitin-dependent protein catabolic process"/>
    <property type="evidence" value="ECO:0007669"/>
    <property type="project" value="TreeGrafter"/>
</dbReference>
<gene>
    <name evidence="3" type="ORF">BD324DRAFT_631560</name>
</gene>
<feature type="domain" description="DNA repair protein rhp7 treble clef" evidence="2">
    <location>
        <begin position="133"/>
        <end position="171"/>
    </location>
</feature>
<dbReference type="Proteomes" id="UP000193218">
    <property type="component" value="Unassembled WGS sequence"/>
</dbReference>
<dbReference type="SMART" id="SM00367">
    <property type="entry name" value="LRR_CC"/>
    <property type="match status" value="6"/>
</dbReference>
<accession>A0A1Y1UCI6</accession>
<proteinExistence type="predicted"/>
<dbReference type="PANTHER" id="PTHR13318">
    <property type="entry name" value="PARTNER OF PAIRED, ISOFORM B-RELATED"/>
    <property type="match status" value="1"/>
</dbReference>
<dbReference type="AlphaFoldDB" id="A0A1Y1UCI6"/>
<dbReference type="InterPro" id="IPR006553">
    <property type="entry name" value="Leu-rich_rpt_Cys-con_subtyp"/>
</dbReference>
<protein>
    <submittedName>
        <fullName evidence="3">DNA dependent ATPase</fullName>
    </submittedName>
</protein>
<evidence type="ECO:0000259" key="2">
    <source>
        <dbReference type="Pfam" id="PF23550"/>
    </source>
</evidence>
<dbReference type="FunCoup" id="A0A1Y1UCI6">
    <property type="interactions" value="162"/>
</dbReference>
<dbReference type="OrthoDB" id="421226at2759"/>
<evidence type="ECO:0000313" key="4">
    <source>
        <dbReference type="Proteomes" id="UP000193218"/>
    </source>
</evidence>
<dbReference type="InterPro" id="IPR032675">
    <property type="entry name" value="LRR_dom_sf"/>
</dbReference>
<dbReference type="Pfam" id="PF13516">
    <property type="entry name" value="LRR_6"/>
    <property type="match status" value="1"/>
</dbReference>
<dbReference type="InterPro" id="IPR056451">
    <property type="entry name" value="Znf_Tbcl_Rhp7"/>
</dbReference>
<feature type="region of interest" description="Disordered" evidence="1">
    <location>
        <begin position="100"/>
        <end position="123"/>
    </location>
</feature>